<keyword evidence="1" id="KW-0678">Repressor</keyword>
<evidence type="ECO:0000256" key="5">
    <source>
        <dbReference type="PROSITE-ProRule" id="PRU00335"/>
    </source>
</evidence>
<protein>
    <submittedName>
        <fullName evidence="7">TetR family transcriptional regulator C-terminal domain-containing protein</fullName>
    </submittedName>
</protein>
<dbReference type="InterPro" id="IPR050109">
    <property type="entry name" value="HTH-type_TetR-like_transc_reg"/>
</dbReference>
<accession>A0A931AYE2</accession>
<keyword evidence="4" id="KW-0804">Transcription</keyword>
<dbReference type="GO" id="GO:0000976">
    <property type="term" value="F:transcription cis-regulatory region binding"/>
    <property type="evidence" value="ECO:0007669"/>
    <property type="project" value="TreeGrafter"/>
</dbReference>
<evidence type="ECO:0000256" key="2">
    <source>
        <dbReference type="ARBA" id="ARBA00023015"/>
    </source>
</evidence>
<evidence type="ECO:0000313" key="7">
    <source>
        <dbReference type="EMBL" id="MBF9067016.1"/>
    </source>
</evidence>
<reference evidence="7" key="1">
    <citation type="submission" date="2020-11" db="EMBL/GenBank/DDBJ databases">
        <title>Isolation and identification of active actinomycetes.</title>
        <authorList>
            <person name="Yu B."/>
        </authorList>
    </citation>
    <scope>NUCLEOTIDE SEQUENCE</scope>
    <source>
        <strain evidence="7">NEAU-YB345</strain>
    </source>
</reference>
<dbReference type="RefSeq" id="WP_196192171.1">
    <property type="nucleotide sequence ID" value="NZ_JADPRT010000001.1"/>
</dbReference>
<dbReference type="Pfam" id="PF13977">
    <property type="entry name" value="TetR_C_6"/>
    <property type="match status" value="1"/>
</dbReference>
<sequence>MPKRVDHEERRHQIAEALLRRAGTRGLHAVAMRDVAEEAGISVPLIQYYFKTKEQLLHYALGYLAQRMGERVRRRVRAGGTSPTPRTVVEAVLAEALPTDDESRTFHLVYTSYATLALTDPALATQPLLRDPDAMEGLLLAQLTAAREAGQTPRDIDLRAEVVGLLAMSAGLGTSVLVGQRSADAAWEVLSHHLARIFTPGAAAEPEA</sequence>
<dbReference type="InterPro" id="IPR039538">
    <property type="entry name" value="BetI_C"/>
</dbReference>
<organism evidence="7 8">
    <name type="scientific">Streptacidiphilus fuscans</name>
    <dbReference type="NCBI Taxonomy" id="2789292"/>
    <lineage>
        <taxon>Bacteria</taxon>
        <taxon>Bacillati</taxon>
        <taxon>Actinomycetota</taxon>
        <taxon>Actinomycetes</taxon>
        <taxon>Kitasatosporales</taxon>
        <taxon>Streptomycetaceae</taxon>
        <taxon>Streptacidiphilus</taxon>
    </lineage>
</organism>
<keyword evidence="3 5" id="KW-0238">DNA-binding</keyword>
<dbReference type="SUPFAM" id="SSF48498">
    <property type="entry name" value="Tetracyclin repressor-like, C-terminal domain"/>
    <property type="match status" value="1"/>
</dbReference>
<evidence type="ECO:0000256" key="4">
    <source>
        <dbReference type="ARBA" id="ARBA00023163"/>
    </source>
</evidence>
<dbReference type="AlphaFoldDB" id="A0A931AYE2"/>
<keyword evidence="2" id="KW-0805">Transcription regulation</keyword>
<dbReference type="PANTHER" id="PTHR30055:SF226">
    <property type="entry name" value="HTH-TYPE TRANSCRIPTIONAL REGULATOR PKSA"/>
    <property type="match status" value="1"/>
</dbReference>
<keyword evidence="8" id="KW-1185">Reference proteome</keyword>
<feature type="domain" description="HTH tetR-type" evidence="6">
    <location>
        <begin position="8"/>
        <end position="68"/>
    </location>
</feature>
<gene>
    <name evidence="7" type="ORF">I2501_03050</name>
</gene>
<comment type="caution">
    <text evidence="7">The sequence shown here is derived from an EMBL/GenBank/DDBJ whole genome shotgun (WGS) entry which is preliminary data.</text>
</comment>
<proteinExistence type="predicted"/>
<evidence type="ECO:0000256" key="1">
    <source>
        <dbReference type="ARBA" id="ARBA00022491"/>
    </source>
</evidence>
<dbReference type="PROSITE" id="PS50977">
    <property type="entry name" value="HTH_TETR_2"/>
    <property type="match status" value="1"/>
</dbReference>
<dbReference type="InterPro" id="IPR009057">
    <property type="entry name" value="Homeodomain-like_sf"/>
</dbReference>
<feature type="DNA-binding region" description="H-T-H motif" evidence="5">
    <location>
        <begin position="31"/>
        <end position="50"/>
    </location>
</feature>
<evidence type="ECO:0000256" key="3">
    <source>
        <dbReference type="ARBA" id="ARBA00023125"/>
    </source>
</evidence>
<dbReference type="EMBL" id="JADPRT010000001">
    <property type="protein sequence ID" value="MBF9067016.1"/>
    <property type="molecule type" value="Genomic_DNA"/>
</dbReference>
<dbReference type="InterPro" id="IPR036271">
    <property type="entry name" value="Tet_transcr_reg_TetR-rel_C_sf"/>
</dbReference>
<dbReference type="Gene3D" id="1.10.357.10">
    <property type="entry name" value="Tetracycline Repressor, domain 2"/>
    <property type="match status" value="1"/>
</dbReference>
<dbReference type="Pfam" id="PF00440">
    <property type="entry name" value="TetR_N"/>
    <property type="match status" value="1"/>
</dbReference>
<dbReference type="Proteomes" id="UP000657385">
    <property type="component" value="Unassembled WGS sequence"/>
</dbReference>
<evidence type="ECO:0000259" key="6">
    <source>
        <dbReference type="PROSITE" id="PS50977"/>
    </source>
</evidence>
<evidence type="ECO:0000313" key="8">
    <source>
        <dbReference type="Proteomes" id="UP000657385"/>
    </source>
</evidence>
<dbReference type="SUPFAM" id="SSF46689">
    <property type="entry name" value="Homeodomain-like"/>
    <property type="match status" value="1"/>
</dbReference>
<dbReference type="PANTHER" id="PTHR30055">
    <property type="entry name" value="HTH-TYPE TRANSCRIPTIONAL REGULATOR RUTR"/>
    <property type="match status" value="1"/>
</dbReference>
<dbReference type="GO" id="GO:0003700">
    <property type="term" value="F:DNA-binding transcription factor activity"/>
    <property type="evidence" value="ECO:0007669"/>
    <property type="project" value="TreeGrafter"/>
</dbReference>
<name>A0A931AYE2_9ACTN</name>
<dbReference type="InterPro" id="IPR001647">
    <property type="entry name" value="HTH_TetR"/>
</dbReference>